<evidence type="ECO:0000313" key="2">
    <source>
        <dbReference type="EMBL" id="MEQ2239886.1"/>
    </source>
</evidence>
<evidence type="ECO:0000256" key="1">
    <source>
        <dbReference type="SAM" id="Phobius"/>
    </source>
</evidence>
<feature type="transmembrane region" description="Helical" evidence="1">
    <location>
        <begin position="16"/>
        <end position="36"/>
    </location>
</feature>
<keyword evidence="1" id="KW-0812">Transmembrane</keyword>
<accession>A0ABV0U6K8</accession>
<keyword evidence="1" id="KW-1133">Transmembrane helix</keyword>
<gene>
    <name evidence="2" type="ORF">ILYODFUR_009197</name>
</gene>
<sequence length="110" mass="12471">MPAYTTSTLLVFGASYFYGPMHLQMFLGPVLMFQLMRLHQMVIGFQPSHTLAMSLSTEHLVLLGSPGRLRFWNVMALEENSFQVAAGLIFLKYLEVNVSFLLLAHFCRPS</sequence>
<keyword evidence="1" id="KW-0472">Membrane</keyword>
<dbReference type="Proteomes" id="UP001482620">
    <property type="component" value="Unassembled WGS sequence"/>
</dbReference>
<keyword evidence="3" id="KW-1185">Reference proteome</keyword>
<dbReference type="EMBL" id="JAHRIQ010058562">
    <property type="protein sequence ID" value="MEQ2239886.1"/>
    <property type="molecule type" value="Genomic_DNA"/>
</dbReference>
<name>A0ABV0U6K8_9TELE</name>
<evidence type="ECO:0000313" key="3">
    <source>
        <dbReference type="Proteomes" id="UP001482620"/>
    </source>
</evidence>
<reference evidence="2 3" key="1">
    <citation type="submission" date="2021-06" db="EMBL/GenBank/DDBJ databases">
        <authorList>
            <person name="Palmer J.M."/>
        </authorList>
    </citation>
    <scope>NUCLEOTIDE SEQUENCE [LARGE SCALE GENOMIC DNA]</scope>
    <source>
        <strain evidence="3">if_2019</strain>
        <tissue evidence="2">Muscle</tissue>
    </source>
</reference>
<proteinExistence type="predicted"/>
<comment type="caution">
    <text evidence="2">The sequence shown here is derived from an EMBL/GenBank/DDBJ whole genome shotgun (WGS) entry which is preliminary data.</text>
</comment>
<protein>
    <submittedName>
        <fullName evidence="2">Uncharacterized protein</fullName>
    </submittedName>
</protein>
<organism evidence="2 3">
    <name type="scientific">Ilyodon furcidens</name>
    <name type="common">goldbreast splitfin</name>
    <dbReference type="NCBI Taxonomy" id="33524"/>
    <lineage>
        <taxon>Eukaryota</taxon>
        <taxon>Metazoa</taxon>
        <taxon>Chordata</taxon>
        <taxon>Craniata</taxon>
        <taxon>Vertebrata</taxon>
        <taxon>Euteleostomi</taxon>
        <taxon>Actinopterygii</taxon>
        <taxon>Neopterygii</taxon>
        <taxon>Teleostei</taxon>
        <taxon>Neoteleostei</taxon>
        <taxon>Acanthomorphata</taxon>
        <taxon>Ovalentaria</taxon>
        <taxon>Atherinomorphae</taxon>
        <taxon>Cyprinodontiformes</taxon>
        <taxon>Goodeidae</taxon>
        <taxon>Ilyodon</taxon>
    </lineage>
</organism>